<comment type="pathway">
    <text evidence="2">Carbohydrate degradation; pentose phosphate pathway; D-ribose 5-phosphate from D-ribulose 5-phosphate (non-oxidative stage): step 1/1.</text>
</comment>
<comment type="caution">
    <text evidence="7">The sequence shown here is derived from an EMBL/GenBank/DDBJ whole genome shotgun (WGS) entry which is preliminary data.</text>
</comment>
<feature type="region of interest" description="Disordered" evidence="6">
    <location>
        <begin position="1"/>
        <end position="22"/>
    </location>
</feature>
<dbReference type="STRING" id="4072.A0A2G2YRF1"/>
<accession>A0A2G2YRF1</accession>
<dbReference type="Pfam" id="PF06026">
    <property type="entry name" value="Rib_5-P_isom_A"/>
    <property type="match status" value="1"/>
</dbReference>
<dbReference type="GO" id="GO:0004751">
    <property type="term" value="F:ribose-5-phosphate isomerase activity"/>
    <property type="evidence" value="ECO:0007669"/>
    <property type="project" value="UniProtKB-EC"/>
</dbReference>
<dbReference type="UniPathway" id="UPA00115">
    <property type="reaction ID" value="UER00412"/>
</dbReference>
<protein>
    <recommendedName>
        <fullName evidence="4">ribose-5-phosphate isomerase</fullName>
        <ecNumber evidence="4">5.3.1.6</ecNumber>
    </recommendedName>
</protein>
<comment type="similarity">
    <text evidence="3">Belongs to the ribose 5-phosphate isomerase family.</text>
</comment>
<name>A0A2G2YRF1_CAPAN</name>
<evidence type="ECO:0000313" key="8">
    <source>
        <dbReference type="Proteomes" id="UP000222542"/>
    </source>
</evidence>
<evidence type="ECO:0000313" key="7">
    <source>
        <dbReference type="EMBL" id="PHT72320.1"/>
    </source>
</evidence>
<dbReference type="Gene3D" id="3.40.50.1360">
    <property type="match status" value="1"/>
</dbReference>
<evidence type="ECO:0000256" key="5">
    <source>
        <dbReference type="ARBA" id="ARBA00023235"/>
    </source>
</evidence>
<dbReference type="EC" id="5.3.1.6" evidence="4"/>
<dbReference type="PANTHER" id="PTHR43748">
    <property type="entry name" value="RIBOSE-5-PHOSPHATE ISOMERASE 3, CHLOROPLASTIC-RELATED"/>
    <property type="match status" value="1"/>
</dbReference>
<dbReference type="AlphaFoldDB" id="A0A2G2YRF1"/>
<dbReference type="InterPro" id="IPR050262">
    <property type="entry name" value="Ribose-5P_isomerase"/>
</dbReference>
<dbReference type="SUPFAM" id="SSF100950">
    <property type="entry name" value="NagB/RpiA/CoA transferase-like"/>
    <property type="match status" value="1"/>
</dbReference>
<organism evidence="7 8">
    <name type="scientific">Capsicum annuum</name>
    <name type="common">Capsicum pepper</name>
    <dbReference type="NCBI Taxonomy" id="4072"/>
    <lineage>
        <taxon>Eukaryota</taxon>
        <taxon>Viridiplantae</taxon>
        <taxon>Streptophyta</taxon>
        <taxon>Embryophyta</taxon>
        <taxon>Tracheophyta</taxon>
        <taxon>Spermatophyta</taxon>
        <taxon>Magnoliopsida</taxon>
        <taxon>eudicotyledons</taxon>
        <taxon>Gunneridae</taxon>
        <taxon>Pentapetalae</taxon>
        <taxon>asterids</taxon>
        <taxon>lamiids</taxon>
        <taxon>Solanales</taxon>
        <taxon>Solanaceae</taxon>
        <taxon>Solanoideae</taxon>
        <taxon>Capsiceae</taxon>
        <taxon>Capsicum</taxon>
    </lineage>
</organism>
<keyword evidence="5" id="KW-0413">Isomerase</keyword>
<dbReference type="PANTHER" id="PTHR43748:SF3">
    <property type="entry name" value="RIBOSE-5-PHOSPHATE ISOMERASE 3, CHLOROPLASTIC-RELATED"/>
    <property type="match status" value="1"/>
</dbReference>
<reference evidence="7 8" key="1">
    <citation type="journal article" date="2014" name="Nat. Genet.">
        <title>Genome sequence of the hot pepper provides insights into the evolution of pungency in Capsicum species.</title>
        <authorList>
            <person name="Kim S."/>
            <person name="Park M."/>
            <person name="Yeom S.I."/>
            <person name="Kim Y.M."/>
            <person name="Lee J.M."/>
            <person name="Lee H.A."/>
            <person name="Seo E."/>
            <person name="Choi J."/>
            <person name="Cheong K."/>
            <person name="Kim K.T."/>
            <person name="Jung K."/>
            <person name="Lee G.W."/>
            <person name="Oh S.K."/>
            <person name="Bae C."/>
            <person name="Kim S.B."/>
            <person name="Lee H.Y."/>
            <person name="Kim S.Y."/>
            <person name="Kim M.S."/>
            <person name="Kang B.C."/>
            <person name="Jo Y.D."/>
            <person name="Yang H.B."/>
            <person name="Jeong H.J."/>
            <person name="Kang W.H."/>
            <person name="Kwon J.K."/>
            <person name="Shin C."/>
            <person name="Lim J.Y."/>
            <person name="Park J.H."/>
            <person name="Huh J.H."/>
            <person name="Kim J.S."/>
            <person name="Kim B.D."/>
            <person name="Cohen O."/>
            <person name="Paran I."/>
            <person name="Suh M.C."/>
            <person name="Lee S.B."/>
            <person name="Kim Y.K."/>
            <person name="Shin Y."/>
            <person name="Noh S.J."/>
            <person name="Park J."/>
            <person name="Seo Y.S."/>
            <person name="Kwon S.Y."/>
            <person name="Kim H.A."/>
            <person name="Park J.M."/>
            <person name="Kim H.J."/>
            <person name="Choi S.B."/>
            <person name="Bosland P.W."/>
            <person name="Reeves G."/>
            <person name="Jo S.H."/>
            <person name="Lee B.W."/>
            <person name="Cho H.T."/>
            <person name="Choi H.S."/>
            <person name="Lee M.S."/>
            <person name="Yu Y."/>
            <person name="Do Choi Y."/>
            <person name="Park B.S."/>
            <person name="van Deynze A."/>
            <person name="Ashrafi H."/>
            <person name="Hill T."/>
            <person name="Kim W.T."/>
            <person name="Pai H.S."/>
            <person name="Ahn H.K."/>
            <person name="Yeam I."/>
            <person name="Giovannoni J.J."/>
            <person name="Rose J.K."/>
            <person name="Sorensen I."/>
            <person name="Lee S.J."/>
            <person name="Kim R.W."/>
            <person name="Choi I.Y."/>
            <person name="Choi B.S."/>
            <person name="Lim J.S."/>
            <person name="Lee Y.H."/>
            <person name="Choi D."/>
        </authorList>
    </citation>
    <scope>NUCLEOTIDE SEQUENCE [LARGE SCALE GENOMIC DNA]</scope>
    <source>
        <strain evidence="8">cv. CM334</strain>
    </source>
</reference>
<gene>
    <name evidence="7" type="ORF">T459_23105</name>
</gene>
<evidence type="ECO:0000256" key="6">
    <source>
        <dbReference type="SAM" id="MobiDB-lite"/>
    </source>
</evidence>
<dbReference type="Proteomes" id="UP000222542">
    <property type="component" value="Unassembled WGS sequence"/>
</dbReference>
<proteinExistence type="inferred from homology"/>
<evidence type="ECO:0000256" key="4">
    <source>
        <dbReference type="ARBA" id="ARBA00011959"/>
    </source>
</evidence>
<sequence length="283" mass="31259">MPSLVTSQRVDSSPHHTTRSHESYPRYVATFSGDILFEQDRLLMPIFDEHHSKYRDLVRQQEDYESIHRDLMIGLGTCEFDLMELETLSLTVKAPLTFGKLIVSVTHSPSGTGTGSTTTFVVANSTLDDHPHIDLAINGDEVDPNFDFVKGRSGALLREKMVEAALEKFVLVVDDSKLVSVSGGSGLAMLVEMVQTLIKDFATAGKEIVAFEGVVEHGLFLDMTTVVIIAVIIAGKEGVSVKSKGNFKFFALTWYKFSMPIQIQTVADSSQQDDESSYFGYFS</sequence>
<dbReference type="GO" id="GO:0009052">
    <property type="term" value="P:pentose-phosphate shunt, non-oxidative branch"/>
    <property type="evidence" value="ECO:0007669"/>
    <property type="project" value="InterPro"/>
</dbReference>
<dbReference type="Gramene" id="PHT72320">
    <property type="protein sequence ID" value="PHT72320"/>
    <property type="gene ID" value="T459_23105"/>
</dbReference>
<keyword evidence="8" id="KW-1185">Reference proteome</keyword>
<evidence type="ECO:0000256" key="2">
    <source>
        <dbReference type="ARBA" id="ARBA00004988"/>
    </source>
</evidence>
<comment type="catalytic activity">
    <reaction evidence="1">
        <text>aldehydo-D-ribose 5-phosphate = D-ribulose 5-phosphate</text>
        <dbReference type="Rhea" id="RHEA:14657"/>
        <dbReference type="ChEBI" id="CHEBI:58121"/>
        <dbReference type="ChEBI" id="CHEBI:58273"/>
        <dbReference type="EC" id="5.3.1.6"/>
    </reaction>
</comment>
<dbReference type="InterPro" id="IPR004788">
    <property type="entry name" value="Ribose5P_isomerase_type_A"/>
</dbReference>
<dbReference type="EMBL" id="AYRZ02000009">
    <property type="protein sequence ID" value="PHT72320.1"/>
    <property type="molecule type" value="Genomic_DNA"/>
</dbReference>
<feature type="compositionally biased region" description="Polar residues" evidence="6">
    <location>
        <begin position="1"/>
        <end position="11"/>
    </location>
</feature>
<evidence type="ECO:0000256" key="1">
    <source>
        <dbReference type="ARBA" id="ARBA00001713"/>
    </source>
</evidence>
<dbReference type="InterPro" id="IPR037171">
    <property type="entry name" value="NagB/RpiA_transferase-like"/>
</dbReference>
<reference evidence="7 8" key="2">
    <citation type="journal article" date="2017" name="Genome Biol.">
        <title>New reference genome sequences of hot pepper reveal the massive evolution of plant disease-resistance genes by retroduplication.</title>
        <authorList>
            <person name="Kim S."/>
            <person name="Park J."/>
            <person name="Yeom S.I."/>
            <person name="Kim Y.M."/>
            <person name="Seo E."/>
            <person name="Kim K.T."/>
            <person name="Kim M.S."/>
            <person name="Lee J.M."/>
            <person name="Cheong K."/>
            <person name="Shin H.S."/>
            <person name="Kim S.B."/>
            <person name="Han K."/>
            <person name="Lee J."/>
            <person name="Park M."/>
            <person name="Lee H.A."/>
            <person name="Lee H.Y."/>
            <person name="Lee Y."/>
            <person name="Oh S."/>
            <person name="Lee J.H."/>
            <person name="Choi E."/>
            <person name="Choi E."/>
            <person name="Lee S.E."/>
            <person name="Jeon J."/>
            <person name="Kim H."/>
            <person name="Choi G."/>
            <person name="Song H."/>
            <person name="Lee J."/>
            <person name="Lee S.C."/>
            <person name="Kwon J.K."/>
            <person name="Lee H.Y."/>
            <person name="Koo N."/>
            <person name="Hong Y."/>
            <person name="Kim R.W."/>
            <person name="Kang W.H."/>
            <person name="Huh J.H."/>
            <person name="Kang B.C."/>
            <person name="Yang T.J."/>
            <person name="Lee Y.H."/>
            <person name="Bennetzen J.L."/>
            <person name="Choi D."/>
        </authorList>
    </citation>
    <scope>NUCLEOTIDE SEQUENCE [LARGE SCALE GENOMIC DNA]</scope>
    <source>
        <strain evidence="8">cv. CM334</strain>
    </source>
</reference>
<evidence type="ECO:0000256" key="3">
    <source>
        <dbReference type="ARBA" id="ARBA00008088"/>
    </source>
</evidence>